<dbReference type="FunFam" id="1.10.10.60:FF:000012">
    <property type="entry name" value="Metastasis-associated 1 family, member 3"/>
    <property type="match status" value="1"/>
</dbReference>
<dbReference type="InterPro" id="IPR019787">
    <property type="entry name" value="Znf_PHD-finger"/>
</dbReference>
<dbReference type="InterPro" id="IPR000949">
    <property type="entry name" value="ELM2_dom"/>
</dbReference>
<feature type="domain" description="ELM2" evidence="10">
    <location>
        <begin position="338"/>
        <end position="568"/>
    </location>
</feature>
<dbReference type="GO" id="GO:0036205">
    <property type="term" value="P:histone catabolic process"/>
    <property type="evidence" value="ECO:0007669"/>
    <property type="project" value="TreeGrafter"/>
</dbReference>
<evidence type="ECO:0000256" key="5">
    <source>
        <dbReference type="ARBA" id="ARBA00023242"/>
    </source>
</evidence>
<feature type="region of interest" description="Disordered" evidence="7">
    <location>
        <begin position="719"/>
        <end position="742"/>
    </location>
</feature>
<dbReference type="PROSITE" id="PS51805">
    <property type="entry name" value="EPHD"/>
    <property type="match status" value="1"/>
</dbReference>
<dbReference type="InterPro" id="IPR001025">
    <property type="entry name" value="BAH_dom"/>
</dbReference>
<feature type="compositionally biased region" description="Polar residues" evidence="7">
    <location>
        <begin position="445"/>
        <end position="457"/>
    </location>
</feature>
<evidence type="ECO:0000256" key="6">
    <source>
        <dbReference type="PROSITE-ProRule" id="PRU00146"/>
    </source>
</evidence>
<dbReference type="OrthoDB" id="336088at2759"/>
<dbReference type="SMART" id="SM00249">
    <property type="entry name" value="PHD"/>
    <property type="match status" value="3"/>
</dbReference>
<keyword evidence="5" id="KW-0539">Nucleus</keyword>
<dbReference type="Pfam" id="PF01426">
    <property type="entry name" value="BAH"/>
    <property type="match status" value="1"/>
</dbReference>
<dbReference type="PANTHER" id="PTHR47672">
    <property type="entry name" value="E3 UBIQUITIN-PROTEIN LIGASE SNT2"/>
    <property type="match status" value="1"/>
</dbReference>
<dbReference type="Proteomes" id="UP000070544">
    <property type="component" value="Unassembled WGS sequence"/>
</dbReference>
<feature type="domain" description="PHD-type" evidence="8">
    <location>
        <begin position="746"/>
        <end position="797"/>
    </location>
</feature>
<feature type="domain" description="SANT" evidence="11">
    <location>
        <begin position="576"/>
        <end position="626"/>
    </location>
</feature>
<evidence type="ECO:0000256" key="7">
    <source>
        <dbReference type="SAM" id="MobiDB-lite"/>
    </source>
</evidence>
<keyword evidence="14" id="KW-1185">Reference proteome</keyword>
<feature type="region of interest" description="Disordered" evidence="7">
    <location>
        <begin position="1010"/>
        <end position="1029"/>
    </location>
</feature>
<dbReference type="PANTHER" id="PTHR47672:SF1">
    <property type="entry name" value="E3 UBIQUITIN-PROTEIN LIGASE SNT2"/>
    <property type="match status" value="1"/>
</dbReference>
<feature type="compositionally biased region" description="Polar residues" evidence="7">
    <location>
        <begin position="1012"/>
        <end position="1029"/>
    </location>
</feature>
<dbReference type="Gene3D" id="1.10.10.60">
    <property type="entry name" value="Homeodomain-like"/>
    <property type="match status" value="1"/>
</dbReference>
<dbReference type="CDD" id="cd15571">
    <property type="entry name" value="ePHD"/>
    <property type="match status" value="1"/>
</dbReference>
<evidence type="ECO:0000256" key="2">
    <source>
        <dbReference type="ARBA" id="ARBA00022771"/>
    </source>
</evidence>
<sequence length="1118" mass="124773">MVRTGEASATRTSATKADLISPLDSLAQVKLRNGEVYHLGDTVYLTPDFAGEPYGVARLLKFALDKASNEYVCLVGHFYRPKDVHVRHGRGDQRLLVATMHSEVFAVEAIKGKCTVEHKVHAGKTEGELDAYRKREDCFYYDQFYDRFTQRFYDVVPVELAKALPKEVLLRLSNYEFILVENGKAADFTTAYVCATCDTPAHLSESMLCMTCRHVYHMSCLDPPLTKKPGKGFAWSCVDCLRRKSAGLEYAEEGNKGKGKENDINLDNNEAFQVEGSRDQLLGESMDVEGHTSRAVTSPLSKRTKKPLWPYRYFGEYNNYKAILEEQLDDDTPIYPKASSRIGKRYQADLPEYTPKPSRRVELDNNGTGQMDDAGAGAVAMTPLLEVDGPAPMSIDNVDEAKPLEDVHLSPDVQMVDAPSINATGSMTAVSTPLISPDRGETQDDTSTGRGTVSTDAKLSVQPEAAGFGRSRRGAGLLRKKSKEQGKMKLDKDTGEKEGELERSGEDERYFSLPEGFDGRLSDEYLSTCITHHAQLRHETEVLDRGLEELHKHNYDVSSALARMLSLSAEELNVREWGPDEEKAFEAGIIKWGHDLHMVRKDMGKNRGKSRGDVVKFFYRWKKTRRYVPVYSQFCRKYRPSKKFKSVTLDSSMSTDKDGNNSDSDAEGNTIHGKECTICWTPKGPWRKRMSSGGKNEILCVECHVWWLKYGGNRIVDKRANREEGKQPQKRQPKKRPENEDEQERVIPCAICDAFEDYDGNSIVTCKGCKLRVHEECYGVDVEDDDVNWQCSRCQSMTDAEVSKNYACILCPSTNKTDALKRTTWNNWIHLVCAIWFPETRFVDVNAREPVESVATIDRRKAHQTCLLCNRNDGCCLTCNAKGCNRHFHATCAHSNPKFSLLIEESKSGRLVASAYCPDHKPSPKPILAIVTPSLPESSADSGVLNPLPLAPIHVPLTKSSLISMFIEDQKRLPRQLQGLAPIQRKAQIINVTDKCLCHIPPPVRGAGMNSGPVSNSTQQRTIQQNNVRVAPTRSCTGCGTHVSPYWWEEEDLKAEDLESPPAENGVGATNAVSHEMEVDFTMTASTSAAKEGSSSGSGKLCQTCFHARRNVVHAQGI</sequence>
<name>A0A139AFF8_GONPJ</name>
<dbReference type="PROSITE" id="PS51038">
    <property type="entry name" value="BAH"/>
    <property type="match status" value="1"/>
</dbReference>
<dbReference type="SUPFAM" id="SSF46689">
    <property type="entry name" value="Homeodomain-like"/>
    <property type="match status" value="1"/>
</dbReference>
<dbReference type="GO" id="GO:0008270">
    <property type="term" value="F:zinc ion binding"/>
    <property type="evidence" value="ECO:0007669"/>
    <property type="project" value="UniProtKB-KW"/>
</dbReference>
<feature type="region of interest" description="Disordered" evidence="7">
    <location>
        <begin position="421"/>
        <end position="506"/>
    </location>
</feature>
<dbReference type="SMART" id="SM00717">
    <property type="entry name" value="SANT"/>
    <property type="match status" value="1"/>
</dbReference>
<dbReference type="STRING" id="1344416.A0A139AFF8"/>
<dbReference type="PROSITE" id="PS51293">
    <property type="entry name" value="SANT"/>
    <property type="match status" value="1"/>
</dbReference>
<evidence type="ECO:0000256" key="1">
    <source>
        <dbReference type="ARBA" id="ARBA00022723"/>
    </source>
</evidence>
<dbReference type="Pfam" id="PF13832">
    <property type="entry name" value="zf-HC5HC2H_2"/>
    <property type="match status" value="1"/>
</dbReference>
<feature type="region of interest" description="Disordered" evidence="7">
    <location>
        <begin position="647"/>
        <end position="668"/>
    </location>
</feature>
<dbReference type="InterPro" id="IPR011011">
    <property type="entry name" value="Znf_FYVE_PHD"/>
</dbReference>
<feature type="compositionally biased region" description="Basic residues" evidence="7">
    <location>
        <begin position="470"/>
        <end position="482"/>
    </location>
</feature>
<organism evidence="13 14">
    <name type="scientific">Gonapodya prolifera (strain JEL478)</name>
    <name type="common">Monoblepharis prolifera</name>
    <dbReference type="NCBI Taxonomy" id="1344416"/>
    <lineage>
        <taxon>Eukaryota</taxon>
        <taxon>Fungi</taxon>
        <taxon>Fungi incertae sedis</taxon>
        <taxon>Chytridiomycota</taxon>
        <taxon>Chytridiomycota incertae sedis</taxon>
        <taxon>Monoblepharidomycetes</taxon>
        <taxon>Monoblepharidales</taxon>
        <taxon>Gonapodyaceae</taxon>
        <taxon>Gonapodya</taxon>
    </lineage>
</organism>
<keyword evidence="4" id="KW-0238">DNA-binding</keyword>
<feature type="domain" description="PHD-type" evidence="12">
    <location>
        <begin position="805"/>
        <end position="921"/>
    </location>
</feature>
<gene>
    <name evidence="13" type="ORF">M427DRAFT_330997</name>
</gene>
<dbReference type="InterPro" id="IPR001965">
    <property type="entry name" value="Znf_PHD"/>
</dbReference>
<protein>
    <submittedName>
        <fullName evidence="13">BAH-domain-containing protein</fullName>
    </submittedName>
</protein>
<proteinExistence type="predicted"/>
<dbReference type="PROSITE" id="PS50016">
    <property type="entry name" value="ZF_PHD_2"/>
    <property type="match status" value="2"/>
</dbReference>
<dbReference type="InterPro" id="IPR001005">
    <property type="entry name" value="SANT/Myb"/>
</dbReference>
<dbReference type="EMBL" id="KQ965764">
    <property type="protein sequence ID" value="KXS15155.1"/>
    <property type="molecule type" value="Genomic_DNA"/>
</dbReference>
<feature type="compositionally biased region" description="Polar residues" evidence="7">
    <location>
        <begin position="421"/>
        <end position="434"/>
    </location>
</feature>
<dbReference type="InterPro" id="IPR017884">
    <property type="entry name" value="SANT_dom"/>
</dbReference>
<evidence type="ECO:0000259" key="9">
    <source>
        <dbReference type="PROSITE" id="PS51038"/>
    </source>
</evidence>
<reference evidence="13 14" key="1">
    <citation type="journal article" date="2015" name="Genome Biol. Evol.">
        <title>Phylogenomic analyses indicate that early fungi evolved digesting cell walls of algal ancestors of land plants.</title>
        <authorList>
            <person name="Chang Y."/>
            <person name="Wang S."/>
            <person name="Sekimoto S."/>
            <person name="Aerts A.L."/>
            <person name="Choi C."/>
            <person name="Clum A."/>
            <person name="LaButti K.M."/>
            <person name="Lindquist E.A."/>
            <person name="Yee Ngan C."/>
            <person name="Ohm R.A."/>
            <person name="Salamov A.A."/>
            <person name="Grigoriev I.V."/>
            <person name="Spatafora J.W."/>
            <person name="Berbee M.L."/>
        </authorList>
    </citation>
    <scope>NUCLEOTIDE SEQUENCE [LARGE SCALE GENOMIC DNA]</scope>
    <source>
        <strain evidence="13 14">JEL478</strain>
    </source>
</reference>
<evidence type="ECO:0000259" key="10">
    <source>
        <dbReference type="PROSITE" id="PS51156"/>
    </source>
</evidence>
<evidence type="ECO:0000259" key="11">
    <source>
        <dbReference type="PROSITE" id="PS51293"/>
    </source>
</evidence>
<dbReference type="SMART" id="SM00439">
    <property type="entry name" value="BAH"/>
    <property type="match status" value="1"/>
</dbReference>
<accession>A0A139AFF8</accession>
<dbReference type="GO" id="GO:0004842">
    <property type="term" value="F:ubiquitin-protein transferase activity"/>
    <property type="evidence" value="ECO:0007669"/>
    <property type="project" value="TreeGrafter"/>
</dbReference>
<dbReference type="PROSITE" id="PS51156">
    <property type="entry name" value="ELM2"/>
    <property type="match status" value="1"/>
</dbReference>
<keyword evidence="1" id="KW-0479">Metal-binding</keyword>
<feature type="domain" description="BAH" evidence="9">
    <location>
        <begin position="35"/>
        <end position="156"/>
    </location>
</feature>
<dbReference type="InterPro" id="IPR009057">
    <property type="entry name" value="Homeodomain-like_sf"/>
</dbReference>
<dbReference type="Gene3D" id="2.30.30.490">
    <property type="match status" value="1"/>
</dbReference>
<keyword evidence="3" id="KW-0862">Zinc</keyword>
<evidence type="ECO:0000259" key="8">
    <source>
        <dbReference type="PROSITE" id="PS50016"/>
    </source>
</evidence>
<feature type="domain" description="PHD-type" evidence="8">
    <location>
        <begin position="191"/>
        <end position="243"/>
    </location>
</feature>
<dbReference type="GO" id="GO:0003677">
    <property type="term" value="F:DNA binding"/>
    <property type="evidence" value="ECO:0007669"/>
    <property type="project" value="UniProtKB-KW"/>
</dbReference>
<evidence type="ECO:0000256" key="4">
    <source>
        <dbReference type="ARBA" id="ARBA00023125"/>
    </source>
</evidence>
<dbReference type="Pfam" id="PF00628">
    <property type="entry name" value="PHD"/>
    <property type="match status" value="1"/>
</dbReference>
<dbReference type="OMA" id="WVMDEPP"/>
<dbReference type="GO" id="GO:0048189">
    <property type="term" value="C:Lid2 complex"/>
    <property type="evidence" value="ECO:0007669"/>
    <property type="project" value="TreeGrafter"/>
</dbReference>
<feature type="compositionally biased region" description="Basic and acidic residues" evidence="7">
    <location>
        <begin position="483"/>
        <end position="506"/>
    </location>
</feature>
<dbReference type="Gene3D" id="3.30.40.10">
    <property type="entry name" value="Zinc/RING finger domain, C3HC4 (zinc finger)"/>
    <property type="match status" value="3"/>
</dbReference>
<evidence type="ECO:0000259" key="12">
    <source>
        <dbReference type="PROSITE" id="PS51805"/>
    </source>
</evidence>
<dbReference type="InterPro" id="IPR013083">
    <property type="entry name" value="Znf_RING/FYVE/PHD"/>
</dbReference>
<dbReference type="InterPro" id="IPR029617">
    <property type="entry name" value="Snt2"/>
</dbReference>
<evidence type="ECO:0000256" key="3">
    <source>
        <dbReference type="ARBA" id="ARBA00022833"/>
    </source>
</evidence>
<dbReference type="SUPFAM" id="SSF57903">
    <property type="entry name" value="FYVE/PHD zinc finger"/>
    <property type="match status" value="2"/>
</dbReference>
<dbReference type="InterPro" id="IPR034732">
    <property type="entry name" value="EPHD"/>
</dbReference>
<dbReference type="AlphaFoldDB" id="A0A139AFF8"/>
<evidence type="ECO:0000313" key="13">
    <source>
        <dbReference type="EMBL" id="KXS15155.1"/>
    </source>
</evidence>
<dbReference type="Pfam" id="PF13831">
    <property type="entry name" value="PHD_2"/>
    <property type="match status" value="1"/>
</dbReference>
<dbReference type="InterPro" id="IPR043151">
    <property type="entry name" value="BAH_sf"/>
</dbReference>
<evidence type="ECO:0000313" key="14">
    <source>
        <dbReference type="Proteomes" id="UP000070544"/>
    </source>
</evidence>
<dbReference type="GO" id="GO:0003682">
    <property type="term" value="F:chromatin binding"/>
    <property type="evidence" value="ECO:0007669"/>
    <property type="project" value="InterPro"/>
</dbReference>
<keyword evidence="2 6" id="KW-0863">Zinc-finger</keyword>